<comment type="caution">
    <text evidence="3">The sequence shown here is derived from an EMBL/GenBank/DDBJ whole genome shotgun (WGS) entry which is preliminary data.</text>
</comment>
<dbReference type="EMBL" id="LFZN01000005">
    <property type="protein sequence ID" value="KXT06728.1"/>
    <property type="molecule type" value="Genomic_DNA"/>
</dbReference>
<dbReference type="PANTHER" id="PTHR34598">
    <property type="entry name" value="BLL6449 PROTEIN"/>
    <property type="match status" value="1"/>
</dbReference>
<evidence type="ECO:0000313" key="4">
    <source>
        <dbReference type="Proteomes" id="UP000070133"/>
    </source>
</evidence>
<evidence type="ECO:0000256" key="1">
    <source>
        <dbReference type="ARBA" id="ARBA00023002"/>
    </source>
</evidence>
<evidence type="ECO:0000313" key="3">
    <source>
        <dbReference type="EMBL" id="KXT06728.1"/>
    </source>
</evidence>
<accession>A0A139HW97</accession>
<organism evidence="3 4">
    <name type="scientific">Pseudocercospora eumusae</name>
    <dbReference type="NCBI Taxonomy" id="321146"/>
    <lineage>
        <taxon>Eukaryota</taxon>
        <taxon>Fungi</taxon>
        <taxon>Dikarya</taxon>
        <taxon>Ascomycota</taxon>
        <taxon>Pezizomycotina</taxon>
        <taxon>Dothideomycetes</taxon>
        <taxon>Dothideomycetidae</taxon>
        <taxon>Mycosphaerellales</taxon>
        <taxon>Mycosphaerellaceae</taxon>
        <taxon>Pseudocercospora</taxon>
    </lineage>
</organism>
<dbReference type="NCBIfam" id="NF041278">
    <property type="entry name" value="CmcJ_NvfI_EfuI"/>
    <property type="match status" value="1"/>
</dbReference>
<keyword evidence="4" id="KW-1185">Reference proteome</keyword>
<name>A0A139HW97_9PEZI</name>
<dbReference type="OrthoDB" id="412788at2759"/>
<dbReference type="PANTHER" id="PTHR34598:SF3">
    <property type="entry name" value="OXIDOREDUCTASE AN1597"/>
    <property type="match status" value="1"/>
</dbReference>
<comment type="similarity">
    <text evidence="2">Belongs to the asaB hydroxylase/desaturase family.</text>
</comment>
<reference evidence="3 4" key="1">
    <citation type="submission" date="2015-07" db="EMBL/GenBank/DDBJ databases">
        <title>Comparative genomics of the Sigatoka disease complex on banana suggests a link between parallel evolutionary changes in Pseudocercospora fijiensis and Pseudocercospora eumusae and increased virulence on the banana host.</title>
        <authorList>
            <person name="Chang T.-C."/>
            <person name="Salvucci A."/>
            <person name="Crous P.W."/>
            <person name="Stergiopoulos I."/>
        </authorList>
    </citation>
    <scope>NUCLEOTIDE SEQUENCE [LARGE SCALE GENOMIC DNA]</scope>
    <source>
        <strain evidence="3 4">CBS 114824</strain>
    </source>
</reference>
<gene>
    <name evidence="3" type="ORF">AC578_8515</name>
</gene>
<protein>
    <recommendedName>
        <fullName evidence="5">GA4 desaturase family protein</fullName>
    </recommendedName>
</protein>
<dbReference type="InterPro" id="IPR044053">
    <property type="entry name" value="AsaB-like"/>
</dbReference>
<dbReference type="GO" id="GO:0016491">
    <property type="term" value="F:oxidoreductase activity"/>
    <property type="evidence" value="ECO:0007669"/>
    <property type="project" value="UniProtKB-KW"/>
</dbReference>
<dbReference type="Proteomes" id="UP000070133">
    <property type="component" value="Unassembled WGS sequence"/>
</dbReference>
<evidence type="ECO:0008006" key="5">
    <source>
        <dbReference type="Google" id="ProtNLM"/>
    </source>
</evidence>
<keyword evidence="1" id="KW-0560">Oxidoreductase</keyword>
<proteinExistence type="inferred from homology"/>
<dbReference type="AlphaFoldDB" id="A0A139HW97"/>
<sequence length="308" mass="36221">MPHAEVDAQSHVVRSTLNYFLDPAKGGYKDFWFGTVGEKRRPFEYVEVPITDIRGSEDEFHLDKQGFQHVREPATEKEFVDLETIKNVYYPECAELVKRMTGASRVHVMGHVCRRQSWDEFRERTKEMEDMDRTPVPTTARYIHVDYSYDGARTRLDFYLPREAEKLSKTRWAIINLWRPIGNTVTRENLTMCDARSVDDSELRPVIARFRRPGDEENLNPVTRAAYNRNDVETWSVAPPSRKDQHKWYYCSKLEPEEALLIKIYDSKKTGVARRTLHTAFVCDEDYGPPRESVEVRTLVFWEDQDNE</sequence>
<evidence type="ECO:0000256" key="2">
    <source>
        <dbReference type="ARBA" id="ARBA00023604"/>
    </source>
</evidence>